<dbReference type="KEGG" id="bko:CKF48_16700"/>
<gene>
    <name evidence="1" type="ORF">CKF48_16700</name>
</gene>
<sequence>MAESIEPNKEMISSFGYELIREELLHDLLGKDAPDILYWAGKRLARKYPLQTEEDLFSFFVEAGWGKLTKNLENKKEIEYELTSEVIQKRCKENTHATFQLEAGFIAQQIEQKKEVICETFEHPRKKGGKVLFTVKWDKKDNIHT</sequence>
<dbReference type="Pfam" id="PF10702">
    <property type="entry name" value="DUF2507"/>
    <property type="match status" value="1"/>
</dbReference>
<keyword evidence="2" id="KW-1185">Reference proteome</keyword>
<organism evidence="1 2">
    <name type="scientific">Cytobacillus kochii</name>
    <dbReference type="NCBI Taxonomy" id="859143"/>
    <lineage>
        <taxon>Bacteria</taxon>
        <taxon>Bacillati</taxon>
        <taxon>Bacillota</taxon>
        <taxon>Bacilli</taxon>
        <taxon>Bacillales</taxon>
        <taxon>Bacillaceae</taxon>
        <taxon>Cytobacillus</taxon>
    </lineage>
</organism>
<dbReference type="Proteomes" id="UP000215137">
    <property type="component" value="Chromosome"/>
</dbReference>
<proteinExistence type="predicted"/>
<dbReference type="AlphaFoldDB" id="A0A248TPC2"/>
<dbReference type="Gene3D" id="3.30.1380.20">
    <property type="entry name" value="Trafficking protein particle complex subunit 3"/>
    <property type="match status" value="1"/>
</dbReference>
<dbReference type="SUPFAM" id="SSF111126">
    <property type="entry name" value="Ligand-binding domain in the NO signalling and Golgi transport"/>
    <property type="match status" value="1"/>
</dbReference>
<protein>
    <recommendedName>
        <fullName evidence="3">DUF2507 domain-containing protein</fullName>
    </recommendedName>
</protein>
<evidence type="ECO:0008006" key="3">
    <source>
        <dbReference type="Google" id="ProtNLM"/>
    </source>
</evidence>
<dbReference type="InterPro" id="IPR019642">
    <property type="entry name" value="DUF2507"/>
</dbReference>
<evidence type="ECO:0000313" key="1">
    <source>
        <dbReference type="EMBL" id="ASV70074.1"/>
    </source>
</evidence>
<dbReference type="InterPro" id="IPR024096">
    <property type="entry name" value="NO_sig/Golgi_transp_ligand-bd"/>
</dbReference>
<dbReference type="OrthoDB" id="2965348at2"/>
<evidence type="ECO:0000313" key="2">
    <source>
        <dbReference type="Proteomes" id="UP000215137"/>
    </source>
</evidence>
<dbReference type="EMBL" id="CP022983">
    <property type="protein sequence ID" value="ASV70074.1"/>
    <property type="molecule type" value="Genomic_DNA"/>
</dbReference>
<name>A0A248TPC2_9BACI</name>
<accession>A0A248TPC2</accession>
<reference evidence="1 2" key="1">
    <citation type="submission" date="2017-08" db="EMBL/GenBank/DDBJ databases">
        <title>Complete Genome Sequence of Bacillus kochii Oregon-R-modENCODE STRAIN BDGP4, isolated from Drosophila melanogaster gut.</title>
        <authorList>
            <person name="Wan K.H."/>
            <person name="Yu C."/>
            <person name="Park S."/>
            <person name="Hammonds A.S."/>
            <person name="Booth B.W."/>
            <person name="Celniker S.E."/>
        </authorList>
    </citation>
    <scope>NUCLEOTIDE SEQUENCE [LARGE SCALE GENOMIC DNA]</scope>
    <source>
        <strain evidence="1 2">BDGP4</strain>
    </source>
</reference>